<organism evidence="2 3">
    <name type="scientific">Chitinimonas arctica</name>
    <dbReference type="NCBI Taxonomy" id="2594795"/>
    <lineage>
        <taxon>Bacteria</taxon>
        <taxon>Pseudomonadati</taxon>
        <taxon>Pseudomonadota</taxon>
        <taxon>Betaproteobacteria</taxon>
        <taxon>Neisseriales</taxon>
        <taxon>Chitinibacteraceae</taxon>
        <taxon>Chitinimonas</taxon>
    </lineage>
</organism>
<name>A0A516SEQ6_9NEIS</name>
<dbReference type="GO" id="GO:0000731">
    <property type="term" value="P:DNA synthesis involved in DNA repair"/>
    <property type="evidence" value="ECO:0007669"/>
    <property type="project" value="TreeGrafter"/>
</dbReference>
<gene>
    <name evidence="2" type="ORF">FNU76_09745</name>
</gene>
<keyword evidence="3" id="KW-1185">Reference proteome</keyword>
<dbReference type="EMBL" id="CP041730">
    <property type="protein sequence ID" value="QDQ26623.1"/>
    <property type="molecule type" value="Genomic_DNA"/>
</dbReference>
<protein>
    <submittedName>
        <fullName evidence="2">Chromosome segregation protein SMC</fullName>
    </submittedName>
</protein>
<dbReference type="PANTHER" id="PTHR32182:SF0">
    <property type="entry name" value="DNA REPLICATION AND REPAIR PROTEIN RECF"/>
    <property type="match status" value="1"/>
</dbReference>
<dbReference type="KEGG" id="cari:FNU76_09745"/>
<accession>A0A516SEQ6</accession>
<evidence type="ECO:0000313" key="3">
    <source>
        <dbReference type="Proteomes" id="UP000317550"/>
    </source>
</evidence>
<feature type="coiled-coil region" evidence="1">
    <location>
        <begin position="187"/>
        <end position="228"/>
    </location>
</feature>
<evidence type="ECO:0000256" key="1">
    <source>
        <dbReference type="SAM" id="Coils"/>
    </source>
</evidence>
<dbReference type="OrthoDB" id="174137at2"/>
<proteinExistence type="predicted"/>
<evidence type="ECO:0000313" key="2">
    <source>
        <dbReference type="EMBL" id="QDQ26623.1"/>
    </source>
</evidence>
<sequence length="938" mass="105603">MFQFRKLEMRNWDFWQSIEVPLDAQIVTIVGPNGSGKTTLLDALRTLLALPCSGRRDYKRYVRNASEPVAWLRAVVDNPALKSGDFFRQRPFWAIADDRVTLFCRVSKQGGDWVRHYAIAPGELELTPECDKSLNWLGVRDYKLNLEQAGLTRAIAEVLALEQGDTDKLCEYGPKALLDLVFQVFGDKAVLDNYQHAKNEQKEAENELQELTRQLDGLEVRVNNMRSRAQRYLDWQTLSAEVQRLESGVLPAMRYLESYESVMGYVSQFKGMRRNLKARQDELARADAELRAQADSAEQAIAAEQTADTNYKALFAPFQQAGSEARSAEKLLEQRAKLKALAEAESGADAVGLGEKLGHLRAEQGELQARIKQAKLDREQLAELQYALQGGRPPSEPFVRQMRAALDEAGIGHQLLSEIVEVRDNSWQTAVEALLAPYRHIILLNREADKQAAFQVGQRLQYRHFIVPDREAAPRAVPGSILEIIDLKADAPGWLSRQLNNVQRVRSVEAASGVQGDWITREGYHKERRGARFIGVDARDHHFGEAARVSRLDEASRRLRDLNQQLLDWESESVELGRQVSSLQLQLAGMDAVQQLAARGDEFDAAEKMLPELRAEAQRLGGELADQQASLDAARKQAVDGRLAMQKTEIARDALLRQVKELLVQVESRQQEQTRQIEEAKRLRADWVAQGLPAGTLPALKDEWGSAQNVRHDIHRQQDRLEHGDWERDASVLELREKMQQDYEQLANETASRGREVERAHELTNEARSAYIAKLRATIRSYSLNVKRLGELSGITVEVEPPHLDNDDLTLSQAGLAVRFDFDQKGMMGLNDGEASGGQQVMKSLILLIGLMMDDSNPSGFVFIDEPFAHLDVLNIDKVGAFLKATQAQYLITTPLTHNVNAFAPSELTLCTYKKRPGERWAPVISQARRRVNTTRPA</sequence>
<dbReference type="PANTHER" id="PTHR32182">
    <property type="entry name" value="DNA REPLICATION AND REPAIR PROTEIN RECF"/>
    <property type="match status" value="1"/>
</dbReference>
<dbReference type="Proteomes" id="UP000317550">
    <property type="component" value="Chromosome"/>
</dbReference>
<feature type="coiled-coil region" evidence="1">
    <location>
        <begin position="617"/>
        <end position="683"/>
    </location>
</feature>
<dbReference type="Pfam" id="PF13555">
    <property type="entry name" value="AAA_29"/>
    <property type="match status" value="1"/>
</dbReference>
<dbReference type="InterPro" id="IPR027417">
    <property type="entry name" value="P-loop_NTPase"/>
</dbReference>
<dbReference type="AlphaFoldDB" id="A0A516SEQ6"/>
<keyword evidence="1" id="KW-0175">Coiled coil</keyword>
<feature type="coiled-coil region" evidence="1">
    <location>
        <begin position="552"/>
        <end position="579"/>
    </location>
</feature>
<dbReference type="GO" id="GO:0006302">
    <property type="term" value="P:double-strand break repair"/>
    <property type="evidence" value="ECO:0007669"/>
    <property type="project" value="TreeGrafter"/>
</dbReference>
<reference evidence="3" key="1">
    <citation type="submission" date="2019-07" db="EMBL/GenBank/DDBJ databases">
        <title>Chitinimonas sp. nov., isolated from Ny-Alesund, arctica soil.</title>
        <authorList>
            <person name="Xu Q."/>
            <person name="Peng F."/>
        </authorList>
    </citation>
    <scope>NUCLEOTIDE SEQUENCE [LARGE SCALE GENOMIC DNA]</scope>
    <source>
        <strain evidence="3">R3-44</strain>
    </source>
</reference>
<dbReference type="Gene3D" id="3.40.50.300">
    <property type="entry name" value="P-loop containing nucleotide triphosphate hydrolases"/>
    <property type="match status" value="2"/>
</dbReference>
<dbReference type="SUPFAM" id="SSF52540">
    <property type="entry name" value="P-loop containing nucleoside triphosphate hydrolases"/>
    <property type="match status" value="1"/>
</dbReference>